<feature type="transmembrane region" description="Helical" evidence="1">
    <location>
        <begin position="379"/>
        <end position="401"/>
    </location>
</feature>
<feature type="transmembrane region" description="Helical" evidence="1">
    <location>
        <begin position="190"/>
        <end position="210"/>
    </location>
</feature>
<dbReference type="NCBIfam" id="NF037982">
    <property type="entry name" value="Nramp_1"/>
    <property type="match status" value="1"/>
</dbReference>
<proteinExistence type="predicted"/>
<protein>
    <recommendedName>
        <fullName evidence="3">Divalent metal cation transporter</fullName>
    </recommendedName>
</protein>
<keyword evidence="1" id="KW-1133">Transmembrane helix</keyword>
<accession>A0A7C4QRD1</accession>
<evidence type="ECO:0008006" key="3">
    <source>
        <dbReference type="Google" id="ProtNLM"/>
    </source>
</evidence>
<feature type="transmembrane region" description="Helical" evidence="1">
    <location>
        <begin position="482"/>
        <end position="501"/>
    </location>
</feature>
<keyword evidence="1" id="KW-0812">Transmembrane</keyword>
<name>A0A7C4QRD1_9PLAN</name>
<organism evidence="2">
    <name type="scientific">Schlesneria paludicola</name>
    <dbReference type="NCBI Taxonomy" id="360056"/>
    <lineage>
        <taxon>Bacteria</taxon>
        <taxon>Pseudomonadati</taxon>
        <taxon>Planctomycetota</taxon>
        <taxon>Planctomycetia</taxon>
        <taxon>Planctomycetales</taxon>
        <taxon>Planctomycetaceae</taxon>
        <taxon>Schlesneria</taxon>
    </lineage>
</organism>
<feature type="transmembrane region" description="Helical" evidence="1">
    <location>
        <begin position="115"/>
        <end position="141"/>
    </location>
</feature>
<dbReference type="AlphaFoldDB" id="A0A7C4QRD1"/>
<evidence type="ECO:0000313" key="2">
    <source>
        <dbReference type="EMBL" id="HGT39506.1"/>
    </source>
</evidence>
<dbReference type="EMBL" id="DSVQ01000012">
    <property type="protein sequence ID" value="HGT39506.1"/>
    <property type="molecule type" value="Genomic_DNA"/>
</dbReference>
<evidence type="ECO:0000256" key="1">
    <source>
        <dbReference type="SAM" id="Phobius"/>
    </source>
</evidence>
<keyword evidence="1" id="KW-0472">Membrane</keyword>
<feature type="transmembrane region" description="Helical" evidence="1">
    <location>
        <begin position="36"/>
        <end position="54"/>
    </location>
</feature>
<comment type="caution">
    <text evidence="2">The sequence shown here is derived from an EMBL/GenBank/DDBJ whole genome shotgun (WGS) entry which is preliminary data.</text>
</comment>
<feature type="transmembrane region" description="Helical" evidence="1">
    <location>
        <begin position="422"/>
        <end position="441"/>
    </location>
</feature>
<feature type="transmembrane region" description="Helical" evidence="1">
    <location>
        <begin position="317"/>
        <end position="338"/>
    </location>
</feature>
<gene>
    <name evidence="2" type="ORF">ENS64_09630</name>
</gene>
<feature type="transmembrane region" description="Helical" evidence="1">
    <location>
        <begin position="162"/>
        <end position="184"/>
    </location>
</feature>
<feature type="transmembrane region" description="Helical" evidence="1">
    <location>
        <begin position="447"/>
        <end position="470"/>
    </location>
</feature>
<reference evidence="2" key="1">
    <citation type="journal article" date="2020" name="mSystems">
        <title>Genome- and Community-Level Interaction Insights into Carbon Utilization and Element Cycling Functions of Hydrothermarchaeota in Hydrothermal Sediment.</title>
        <authorList>
            <person name="Zhou Z."/>
            <person name="Liu Y."/>
            <person name="Xu W."/>
            <person name="Pan J."/>
            <person name="Luo Z.H."/>
            <person name="Li M."/>
        </authorList>
    </citation>
    <scope>NUCLEOTIDE SEQUENCE [LARGE SCALE GENOMIC DNA]</scope>
    <source>
        <strain evidence="2">SpSt-508</strain>
    </source>
</reference>
<feature type="transmembrane region" description="Helical" evidence="1">
    <location>
        <begin position="66"/>
        <end position="87"/>
    </location>
</feature>
<sequence>MSETTDDNLAADDVVPDDVIPHRHLPPLRYRELPEPVSWISMIGPSLILAGLSLGSGEFILWPRIVYLSGFVFIWAAFLGMVTQFFLNLEIARWTLATGESAVTGFCRLSWHWSWVFLLLNIIPWAFPGWSTGAAHIASWLMFGPREVPAPDGVIIHEAWHIAPLSIASLVLVGVVLTSGPVVYNTVETLQAWLVGLIVLLVVVIAAFTVRWDAVAALLVGALQVGRLPDVQTTGLGMMDLLGALAFAGAGGTMNLGQSHYVREKRYGMGRYIGRITSPLTGKEEPISSTGYHFRHTPENLARWRGWWRAANIEHAFSFLATCIVTLSLLALITYSLFYDAEGQLRPEARHIGKNMDFVWAHAELLAQRPFGGVLRTCYLLAGVAILLTTELGVLDVVSRITAEIVKVNFLPQNSRWSTTRLYFVCLWTEIALGSGILMFVTKEPVLLLRIAAALNGGVMLLYSLVLLYLNNKILSRSLSSSPVRFVMLVWACGFFGYFTLQAIQLTLLPLVLGN</sequence>